<evidence type="ECO:0000256" key="4">
    <source>
        <dbReference type="ARBA" id="ARBA00023027"/>
    </source>
</evidence>
<dbReference type="InterPro" id="IPR023048">
    <property type="entry name" value="NADH:quinone_OxRdtase_FMN_depd"/>
</dbReference>
<evidence type="ECO:0000313" key="11">
    <source>
        <dbReference type="Proteomes" id="UP000468990"/>
    </source>
</evidence>
<dbReference type="EC" id="1.6.5.-" evidence="6"/>
<feature type="binding site" evidence="6">
    <location>
        <begin position="16"/>
        <end position="18"/>
    </location>
    <ligand>
        <name>FMN</name>
        <dbReference type="ChEBI" id="CHEBI:58210"/>
    </ligand>
</feature>
<keyword evidence="3 6" id="KW-0560">Oxidoreductase</keyword>
<comment type="caution">
    <text evidence="6">Lacks conserved residue(s) required for the propagation of feature annotation.</text>
</comment>
<feature type="domain" description="Flavodoxin-like fold" evidence="7">
    <location>
        <begin position="2"/>
        <end position="204"/>
    </location>
</feature>
<dbReference type="PANTHER" id="PTHR43741">
    <property type="entry name" value="FMN-DEPENDENT NADH-AZOREDUCTASE 1"/>
    <property type="match status" value="1"/>
</dbReference>
<evidence type="ECO:0000256" key="5">
    <source>
        <dbReference type="ARBA" id="ARBA00048542"/>
    </source>
</evidence>
<keyword evidence="4 6" id="KW-0520">NAD</keyword>
<evidence type="ECO:0000256" key="3">
    <source>
        <dbReference type="ARBA" id="ARBA00023002"/>
    </source>
</evidence>
<dbReference type="EMBL" id="FXTA01000008">
    <property type="protein sequence ID" value="SMO93326.1"/>
    <property type="molecule type" value="Genomic_DNA"/>
</dbReference>
<dbReference type="Gene3D" id="3.40.50.360">
    <property type="match status" value="1"/>
</dbReference>
<keyword evidence="11" id="KW-1185">Reference proteome</keyword>
<dbReference type="SUPFAM" id="SSF52218">
    <property type="entry name" value="Flavoproteins"/>
    <property type="match status" value="1"/>
</dbReference>
<evidence type="ECO:0000313" key="10">
    <source>
        <dbReference type="Proteomes" id="UP000317289"/>
    </source>
</evidence>
<dbReference type="Proteomes" id="UP000468990">
    <property type="component" value="Unassembled WGS sequence"/>
</dbReference>
<organism evidence="9 10">
    <name type="scientific">Flavobacterium resistens</name>
    <dbReference type="NCBI Taxonomy" id="443612"/>
    <lineage>
        <taxon>Bacteria</taxon>
        <taxon>Pseudomonadati</taxon>
        <taxon>Bacteroidota</taxon>
        <taxon>Flavobacteriia</taxon>
        <taxon>Flavobacteriales</taxon>
        <taxon>Flavobacteriaceae</taxon>
        <taxon>Flavobacterium</taxon>
    </lineage>
</organism>
<dbReference type="InterPro" id="IPR003680">
    <property type="entry name" value="Flavodoxin_fold"/>
</dbReference>
<evidence type="ECO:0000256" key="2">
    <source>
        <dbReference type="ARBA" id="ARBA00022643"/>
    </source>
</evidence>
<sequence length="215" mass="24599">MKKILVINSSPRDGRSRSRKLANTFVEIWKKQAPDTSITYRDLASTNVPHVSETWIAAAFRLENDRTETEIEALKLSKELISELKEADVIVLAAPMYNWTITSSLKAYIDQVLRVNETWKLNTEDLSNPYIGLLKNKTLFLLTSRGAQGYEKGEYNEHMNFQTPYLKMVFNIIGITDIQEITVDGEVYGPEAIELAIEKSNAKVTSLIERYFYSH</sequence>
<dbReference type="InterPro" id="IPR029039">
    <property type="entry name" value="Flavoprotein-like_sf"/>
</dbReference>
<evidence type="ECO:0000313" key="8">
    <source>
        <dbReference type="EMBL" id="MRX70504.1"/>
    </source>
</evidence>
<evidence type="ECO:0000259" key="7">
    <source>
        <dbReference type="Pfam" id="PF02525"/>
    </source>
</evidence>
<keyword evidence="1 6" id="KW-0285">Flavoprotein</keyword>
<comment type="subunit">
    <text evidence="6">Homodimer.</text>
</comment>
<dbReference type="GO" id="GO:0010181">
    <property type="term" value="F:FMN binding"/>
    <property type="evidence" value="ECO:0007669"/>
    <property type="project" value="UniProtKB-UniRule"/>
</dbReference>
<dbReference type="GO" id="GO:0009055">
    <property type="term" value="F:electron transfer activity"/>
    <property type="evidence" value="ECO:0007669"/>
    <property type="project" value="UniProtKB-UniRule"/>
</dbReference>
<comment type="catalytic activity">
    <reaction evidence="6">
        <text>2 a quinone + NADH + H(+) = 2 a 1,4-benzosemiquinone + NAD(+)</text>
        <dbReference type="Rhea" id="RHEA:65952"/>
        <dbReference type="ChEBI" id="CHEBI:15378"/>
        <dbReference type="ChEBI" id="CHEBI:57540"/>
        <dbReference type="ChEBI" id="CHEBI:57945"/>
        <dbReference type="ChEBI" id="CHEBI:132124"/>
        <dbReference type="ChEBI" id="CHEBI:134225"/>
    </reaction>
</comment>
<dbReference type="Pfam" id="PF02525">
    <property type="entry name" value="Flavodoxin_2"/>
    <property type="match status" value="1"/>
</dbReference>
<reference evidence="9 10" key="1">
    <citation type="submission" date="2017-05" db="EMBL/GenBank/DDBJ databases">
        <authorList>
            <person name="Varghese N."/>
            <person name="Submissions S."/>
        </authorList>
    </citation>
    <scope>NUCLEOTIDE SEQUENCE [LARGE SCALE GENOMIC DNA]</scope>
    <source>
        <strain evidence="9 10">DSM 19382</strain>
    </source>
</reference>
<comment type="catalytic activity">
    <reaction evidence="5">
        <text>N,N-dimethyl-1,4-phenylenediamine + anthranilate + 2 NAD(+) = 2-(4-dimethylaminophenyl)diazenylbenzoate + 2 NADH + 2 H(+)</text>
        <dbReference type="Rhea" id="RHEA:55872"/>
        <dbReference type="ChEBI" id="CHEBI:15378"/>
        <dbReference type="ChEBI" id="CHEBI:15783"/>
        <dbReference type="ChEBI" id="CHEBI:16567"/>
        <dbReference type="ChEBI" id="CHEBI:57540"/>
        <dbReference type="ChEBI" id="CHEBI:57945"/>
        <dbReference type="ChEBI" id="CHEBI:71579"/>
        <dbReference type="EC" id="1.7.1.17"/>
    </reaction>
    <physiologicalReaction direction="right-to-left" evidence="5">
        <dbReference type="Rhea" id="RHEA:55874"/>
    </physiologicalReaction>
</comment>
<dbReference type="GO" id="GO:0016655">
    <property type="term" value="F:oxidoreductase activity, acting on NAD(P)H, quinone or similar compound as acceptor"/>
    <property type="evidence" value="ECO:0007669"/>
    <property type="project" value="InterPro"/>
</dbReference>
<evidence type="ECO:0000256" key="6">
    <source>
        <dbReference type="HAMAP-Rule" id="MF_01216"/>
    </source>
</evidence>
<dbReference type="Proteomes" id="UP000317289">
    <property type="component" value="Unassembled WGS sequence"/>
</dbReference>
<reference evidence="8 11" key="2">
    <citation type="submission" date="2019-11" db="EMBL/GenBank/DDBJ databases">
        <title>Flavobacterium resistens genome.</title>
        <authorList>
            <person name="Wilson V.M."/>
            <person name="Newman J.D."/>
        </authorList>
    </citation>
    <scope>NUCLEOTIDE SEQUENCE [LARGE SCALE GENOMIC DNA]</scope>
    <source>
        <strain evidence="8 11">DSM 19382</strain>
    </source>
</reference>
<dbReference type="GO" id="GO:0016652">
    <property type="term" value="F:oxidoreductase activity, acting on NAD(P)H as acceptor"/>
    <property type="evidence" value="ECO:0007669"/>
    <property type="project" value="UniProtKB-UniRule"/>
</dbReference>
<name>A0A521FB05_9FLAO</name>
<protein>
    <recommendedName>
        <fullName evidence="6">FMN dependent NADH:quinone oxidoreductase</fullName>
        <ecNumber evidence="6">1.6.5.-</ecNumber>
    </recommendedName>
    <alternativeName>
        <fullName evidence="6">Azo-dye reductase</fullName>
    </alternativeName>
    <alternativeName>
        <fullName evidence="6">FMN-dependent NADH-azo compound oxidoreductase</fullName>
    </alternativeName>
    <alternativeName>
        <fullName evidence="6">FMN-dependent NADH-azoreductase</fullName>
        <ecNumber evidence="6">1.7.1.17</ecNumber>
    </alternativeName>
</protein>
<dbReference type="EMBL" id="WKKG01000017">
    <property type="protein sequence ID" value="MRX70504.1"/>
    <property type="molecule type" value="Genomic_DNA"/>
</dbReference>
<feature type="binding site" evidence="6">
    <location>
        <position position="10"/>
    </location>
    <ligand>
        <name>FMN</name>
        <dbReference type="ChEBI" id="CHEBI:58210"/>
    </ligand>
</feature>
<dbReference type="RefSeq" id="WP_142452433.1">
    <property type="nucleotide sequence ID" value="NZ_FXTA01000008.1"/>
</dbReference>
<dbReference type="OrthoDB" id="9805013at2"/>
<keyword evidence="2 6" id="KW-0288">FMN</keyword>
<proteinExistence type="inferred from homology"/>
<dbReference type="PANTHER" id="PTHR43741:SF2">
    <property type="entry name" value="FMN-DEPENDENT NADH:QUINONE OXIDOREDUCTASE"/>
    <property type="match status" value="1"/>
</dbReference>
<evidence type="ECO:0000256" key="1">
    <source>
        <dbReference type="ARBA" id="ARBA00022630"/>
    </source>
</evidence>
<comment type="similarity">
    <text evidence="6">Belongs to the azoreductase type 1 family.</text>
</comment>
<accession>A0A521FB05</accession>
<comment type="function">
    <text evidence="6">Also exhibits azoreductase activity. Catalyzes the reductive cleavage of the azo bond in aromatic azo compounds to the corresponding amines.</text>
</comment>
<gene>
    <name evidence="6" type="primary">azoR</name>
    <name evidence="8" type="ORF">GJU42_21205</name>
    <name evidence="9" type="ORF">SAMN06265349_1085</name>
</gene>
<dbReference type="HAMAP" id="MF_01216">
    <property type="entry name" value="Azoreductase_type1"/>
    <property type="match status" value="1"/>
</dbReference>
<comment type="cofactor">
    <cofactor evidence="6">
        <name>FMN</name>
        <dbReference type="ChEBI" id="CHEBI:58210"/>
    </cofactor>
    <text evidence="6">Binds 1 FMN per subunit.</text>
</comment>
<dbReference type="InterPro" id="IPR050104">
    <property type="entry name" value="FMN-dep_NADH:Q_OxRdtase_AzoR1"/>
</dbReference>
<dbReference type="EC" id="1.7.1.17" evidence="6"/>
<comment type="function">
    <text evidence="6">Quinone reductase that provides resistance to thiol-specific stress caused by electrophilic quinones.</text>
</comment>
<evidence type="ECO:0000313" key="9">
    <source>
        <dbReference type="EMBL" id="SMO93326.1"/>
    </source>
</evidence>
<dbReference type="AlphaFoldDB" id="A0A521FB05"/>